<dbReference type="EMBL" id="MU276086">
    <property type="protein sequence ID" value="KAI0042060.1"/>
    <property type="molecule type" value="Genomic_DNA"/>
</dbReference>
<reference evidence="1" key="2">
    <citation type="journal article" date="2022" name="New Phytol.">
        <title>Evolutionary transition to the ectomycorrhizal habit in the genomes of a hyperdiverse lineage of mushroom-forming fungi.</title>
        <authorList>
            <person name="Looney B."/>
            <person name="Miyauchi S."/>
            <person name="Morin E."/>
            <person name="Drula E."/>
            <person name="Courty P.E."/>
            <person name="Kohler A."/>
            <person name="Kuo A."/>
            <person name="LaButti K."/>
            <person name="Pangilinan J."/>
            <person name="Lipzen A."/>
            <person name="Riley R."/>
            <person name="Andreopoulos W."/>
            <person name="He G."/>
            <person name="Johnson J."/>
            <person name="Nolan M."/>
            <person name="Tritt A."/>
            <person name="Barry K.W."/>
            <person name="Grigoriev I.V."/>
            <person name="Nagy L.G."/>
            <person name="Hibbett D."/>
            <person name="Henrissat B."/>
            <person name="Matheny P.B."/>
            <person name="Labbe J."/>
            <person name="Martin F.M."/>
        </authorList>
    </citation>
    <scope>NUCLEOTIDE SEQUENCE</scope>
    <source>
        <strain evidence="1">FP105234-sp</strain>
    </source>
</reference>
<comment type="caution">
    <text evidence="1">The sequence shown here is derived from an EMBL/GenBank/DDBJ whole genome shotgun (WGS) entry which is preliminary data.</text>
</comment>
<dbReference type="Proteomes" id="UP000814033">
    <property type="component" value="Unassembled WGS sequence"/>
</dbReference>
<proteinExistence type="predicted"/>
<evidence type="ECO:0000313" key="1">
    <source>
        <dbReference type="EMBL" id="KAI0042060.1"/>
    </source>
</evidence>
<organism evidence="1 2">
    <name type="scientific">Auriscalpium vulgare</name>
    <dbReference type="NCBI Taxonomy" id="40419"/>
    <lineage>
        <taxon>Eukaryota</taxon>
        <taxon>Fungi</taxon>
        <taxon>Dikarya</taxon>
        <taxon>Basidiomycota</taxon>
        <taxon>Agaricomycotina</taxon>
        <taxon>Agaricomycetes</taxon>
        <taxon>Russulales</taxon>
        <taxon>Auriscalpiaceae</taxon>
        <taxon>Auriscalpium</taxon>
    </lineage>
</organism>
<name>A0ACB8REP5_9AGAM</name>
<reference evidence="1" key="1">
    <citation type="submission" date="2021-02" db="EMBL/GenBank/DDBJ databases">
        <authorList>
            <consortium name="DOE Joint Genome Institute"/>
            <person name="Ahrendt S."/>
            <person name="Looney B.P."/>
            <person name="Miyauchi S."/>
            <person name="Morin E."/>
            <person name="Drula E."/>
            <person name="Courty P.E."/>
            <person name="Chicoki N."/>
            <person name="Fauchery L."/>
            <person name="Kohler A."/>
            <person name="Kuo A."/>
            <person name="Labutti K."/>
            <person name="Pangilinan J."/>
            <person name="Lipzen A."/>
            <person name="Riley R."/>
            <person name="Andreopoulos W."/>
            <person name="He G."/>
            <person name="Johnson J."/>
            <person name="Barry K.W."/>
            <person name="Grigoriev I.V."/>
            <person name="Nagy L."/>
            <person name="Hibbett D."/>
            <person name="Henrissat B."/>
            <person name="Matheny P.B."/>
            <person name="Labbe J."/>
            <person name="Martin F."/>
        </authorList>
    </citation>
    <scope>NUCLEOTIDE SEQUENCE</scope>
    <source>
        <strain evidence="1">FP105234-sp</strain>
    </source>
</reference>
<keyword evidence="2" id="KW-1185">Reference proteome</keyword>
<gene>
    <name evidence="1" type="ORF">FA95DRAFT_617947</name>
</gene>
<protein>
    <submittedName>
        <fullName evidence="1">Uncharacterized protein</fullName>
    </submittedName>
</protein>
<evidence type="ECO:0000313" key="2">
    <source>
        <dbReference type="Proteomes" id="UP000814033"/>
    </source>
</evidence>
<accession>A0ACB8REP5</accession>
<sequence length="261" mass="29510">MAPVRLVDDDPHQDYTPPWGAYIVITLDAVKTLEVYKDSIATAAAEDIPKRMYVGYANSGVGVPSPYRKYHELGCVLLCKGRPEPDPAHGIEEMFYVPVGSSIHPNGRQSVNPSPPLPWHDLYHHTVPNTNFRFATRLEDYRECSVISGDDMEEFDFFACSDKVRAPKIQRKYEKALQSTWRRLASALGLCKSEGMRWRRWRSTLKTRLPIVRRRRASLGMPARPQCMTCTVTRTLGSGISPLSTIAPTCRPLLNLLMVAY</sequence>